<keyword evidence="1" id="KW-0472">Membrane</keyword>
<feature type="transmembrane region" description="Helical" evidence="1">
    <location>
        <begin position="6"/>
        <end position="26"/>
    </location>
</feature>
<proteinExistence type="predicted"/>
<gene>
    <name evidence="2" type="ORF">GOQ27_11250</name>
</gene>
<dbReference type="RefSeq" id="WP_203366964.1">
    <property type="nucleotide sequence ID" value="NZ_WSFT01000040.1"/>
</dbReference>
<comment type="caution">
    <text evidence="2">The sequence shown here is derived from an EMBL/GenBank/DDBJ whole genome shotgun (WGS) entry which is preliminary data.</text>
</comment>
<dbReference type="AlphaFoldDB" id="A0A942UZ98"/>
<keyword evidence="1" id="KW-0812">Transmembrane</keyword>
<sequence length="51" mass="5849">MEILIGLAILVILILIAGYYFSSMIIKPKRLTYEDTMNIEFAEGKDIVKKE</sequence>
<accession>A0A942UZ98</accession>
<organism evidence="2 3">
    <name type="scientific">Anaeromonas frigoriresistens</name>
    <dbReference type="NCBI Taxonomy" id="2683708"/>
    <lineage>
        <taxon>Bacteria</taxon>
        <taxon>Bacillati</taxon>
        <taxon>Bacillota</taxon>
        <taxon>Tissierellia</taxon>
        <taxon>Tissierellales</taxon>
        <taxon>Thermohalobacteraceae</taxon>
        <taxon>Anaeromonas</taxon>
    </lineage>
</organism>
<keyword evidence="3" id="KW-1185">Reference proteome</keyword>
<protein>
    <submittedName>
        <fullName evidence="2">Uncharacterized protein</fullName>
    </submittedName>
</protein>
<evidence type="ECO:0000313" key="2">
    <source>
        <dbReference type="EMBL" id="MBS4539041.1"/>
    </source>
</evidence>
<evidence type="ECO:0000256" key="1">
    <source>
        <dbReference type="SAM" id="Phobius"/>
    </source>
</evidence>
<dbReference type="Proteomes" id="UP000724672">
    <property type="component" value="Unassembled WGS sequence"/>
</dbReference>
<evidence type="ECO:0000313" key="3">
    <source>
        <dbReference type="Proteomes" id="UP000724672"/>
    </source>
</evidence>
<name>A0A942UZ98_9FIRM</name>
<reference evidence="2" key="1">
    <citation type="submission" date="2019-12" db="EMBL/GenBank/DDBJ databases">
        <title>Clostridiaceae gen. nov. sp. nov., isolated from sediment in Xinjiang, China.</title>
        <authorList>
            <person name="Zhang R."/>
        </authorList>
    </citation>
    <scope>NUCLEOTIDE SEQUENCE</scope>
    <source>
        <strain evidence="2">D2Q-11</strain>
    </source>
</reference>
<dbReference type="EMBL" id="WSFT01000040">
    <property type="protein sequence ID" value="MBS4539041.1"/>
    <property type="molecule type" value="Genomic_DNA"/>
</dbReference>
<keyword evidence="1" id="KW-1133">Transmembrane helix</keyword>